<keyword evidence="6 10" id="KW-0812">Transmembrane</keyword>
<evidence type="ECO:0000256" key="2">
    <source>
        <dbReference type="ARBA" id="ARBA00004922"/>
    </source>
</evidence>
<comment type="similarity">
    <text evidence="3 10">Belongs to the glycosyltransferase 39 family.</text>
</comment>
<protein>
    <recommendedName>
        <fullName evidence="9 10">Polyprenol-phosphate-mannose--protein mannosyltransferase</fullName>
        <ecNumber evidence="10">2.4.1.-</ecNumber>
    </recommendedName>
</protein>
<evidence type="ECO:0000256" key="7">
    <source>
        <dbReference type="ARBA" id="ARBA00022989"/>
    </source>
</evidence>
<keyword evidence="7 10" id="KW-1133">Transmembrane helix</keyword>
<feature type="transmembrane region" description="Helical" evidence="10">
    <location>
        <begin position="183"/>
        <end position="201"/>
    </location>
</feature>
<evidence type="ECO:0000256" key="9">
    <source>
        <dbReference type="ARBA" id="ARBA00093617"/>
    </source>
</evidence>
<evidence type="ECO:0000256" key="5">
    <source>
        <dbReference type="ARBA" id="ARBA00022679"/>
    </source>
</evidence>
<keyword evidence="4 10" id="KW-0328">Glycosyltransferase</keyword>
<comment type="pathway">
    <text evidence="2 10">Protein modification; protein glycosylation.</text>
</comment>
<evidence type="ECO:0000256" key="6">
    <source>
        <dbReference type="ARBA" id="ARBA00022692"/>
    </source>
</evidence>
<evidence type="ECO:0000256" key="8">
    <source>
        <dbReference type="ARBA" id="ARBA00023136"/>
    </source>
</evidence>
<dbReference type="Pfam" id="PF16192">
    <property type="entry name" value="PMT_4TMC"/>
    <property type="match status" value="1"/>
</dbReference>
<evidence type="ECO:0000256" key="10">
    <source>
        <dbReference type="RuleBase" id="RU367007"/>
    </source>
</evidence>
<feature type="transmembrane region" description="Helical" evidence="10">
    <location>
        <begin position="464"/>
        <end position="486"/>
    </location>
</feature>
<keyword evidence="5 10" id="KW-0808">Transferase</keyword>
<evidence type="ECO:0000313" key="14">
    <source>
        <dbReference type="Proteomes" id="UP001499987"/>
    </source>
</evidence>
<dbReference type="Proteomes" id="UP001499987">
    <property type="component" value="Unassembled WGS sequence"/>
</dbReference>
<dbReference type="InterPro" id="IPR032421">
    <property type="entry name" value="PMT_4TMC"/>
</dbReference>
<dbReference type="EC" id="2.4.1.-" evidence="10"/>
<dbReference type="InterPro" id="IPR003342">
    <property type="entry name" value="ArnT-like_N"/>
</dbReference>
<feature type="transmembrane region" description="Helical" evidence="10">
    <location>
        <begin position="417"/>
        <end position="435"/>
    </location>
</feature>
<gene>
    <name evidence="13" type="ORF">GCM10009663_15550</name>
</gene>
<feature type="transmembrane region" description="Helical" evidence="10">
    <location>
        <begin position="442"/>
        <end position="458"/>
    </location>
</feature>
<dbReference type="EMBL" id="BAAALD010000009">
    <property type="protein sequence ID" value="GAA1075319.1"/>
    <property type="molecule type" value="Genomic_DNA"/>
</dbReference>
<feature type="transmembrane region" description="Helical" evidence="10">
    <location>
        <begin position="131"/>
        <end position="149"/>
    </location>
</feature>
<comment type="function">
    <text evidence="10">Protein O-mannosyltransferase that catalyzes the transfer of a single mannose residue from a polyprenol phospho-mannosyl lipidic donor to the hydroxyl group of selected serine and threonine residues in acceptor proteins.</text>
</comment>
<evidence type="ECO:0000256" key="1">
    <source>
        <dbReference type="ARBA" id="ARBA00004127"/>
    </source>
</evidence>
<feature type="transmembrane region" description="Helical" evidence="10">
    <location>
        <begin position="156"/>
        <end position="177"/>
    </location>
</feature>
<feature type="transmembrane region" description="Helical" evidence="10">
    <location>
        <begin position="285"/>
        <end position="307"/>
    </location>
</feature>
<feature type="domain" description="ArnT-like N-terminal" evidence="11">
    <location>
        <begin position="44"/>
        <end position="267"/>
    </location>
</feature>
<accession>A0ABP4DYG3</accession>
<feature type="domain" description="Protein O-mannosyl-transferase C-terminal four TM" evidence="12">
    <location>
        <begin position="349"/>
        <end position="541"/>
    </location>
</feature>
<keyword evidence="14" id="KW-1185">Reference proteome</keyword>
<evidence type="ECO:0000259" key="11">
    <source>
        <dbReference type="Pfam" id="PF02366"/>
    </source>
</evidence>
<feature type="transmembrane region" description="Helical" evidence="10">
    <location>
        <begin position="498"/>
        <end position="519"/>
    </location>
</feature>
<organism evidence="13 14">
    <name type="scientific">Kitasatospora arboriphila</name>
    <dbReference type="NCBI Taxonomy" id="258052"/>
    <lineage>
        <taxon>Bacteria</taxon>
        <taxon>Bacillati</taxon>
        <taxon>Actinomycetota</taxon>
        <taxon>Actinomycetes</taxon>
        <taxon>Kitasatosporales</taxon>
        <taxon>Streptomycetaceae</taxon>
        <taxon>Kitasatospora</taxon>
    </lineage>
</organism>
<reference evidence="14" key="1">
    <citation type="journal article" date="2019" name="Int. J. Syst. Evol. Microbiol.">
        <title>The Global Catalogue of Microorganisms (GCM) 10K type strain sequencing project: providing services to taxonomists for standard genome sequencing and annotation.</title>
        <authorList>
            <consortium name="The Broad Institute Genomics Platform"/>
            <consortium name="The Broad Institute Genome Sequencing Center for Infectious Disease"/>
            <person name="Wu L."/>
            <person name="Ma J."/>
        </authorList>
    </citation>
    <scope>NUCLEOTIDE SEQUENCE [LARGE SCALE GENOMIC DNA]</scope>
    <source>
        <strain evidence="14">JCM 13002</strain>
    </source>
</reference>
<keyword evidence="10" id="KW-1003">Cell membrane</keyword>
<sequence length="542" mass="60086">MAHPAVTEHAPATGLPVAARPPAVRRGPLPWIVRHADWLGPIAVALFAGLLRFWNLAKPDAFVFDETYYPKDAWSLLHQGYEGVWPDLANREIISSPQKIPLTAEPAFIAHPPLGKWVIALGEWVFGLHPFGWRVMVALLGTLSVLMLARIGRRLFSSTLLGCTAALLMAVDGLHFVMSRVGLLDGVSMFFVLGAFGCLLVDRDRTRQVLAAALAEGGRAADEVRLGLRPWRIGAGVLLGCATAVKWNGLQILLVFTVLTLLWDRAGRRWAGARRPTRSLLRRDLLPGLLSTVGAAVLVYVASWSGWFASDGGFDRHWADHRAGLSMPRTPVVDVPLPRVPMTWVPSALRGWWHFHAQMYDFNTGLTSPHTYQSNPWSWLVQGRPVSMYWQQLTDGQGGCTANGGCASQILALGTPLLWWAACFALAYALWRWAFRRDWRSGAILAGVAGIYLPWFGYQERTIFSFYMVILVPFLCLAVAQMLGAMLGPAGCSRRRRIWGAAGAGLVVFAVVGCFAYFYPLYTAEVIPMSDWQDRMWFTSWI</sequence>
<evidence type="ECO:0000259" key="12">
    <source>
        <dbReference type="Pfam" id="PF16192"/>
    </source>
</evidence>
<dbReference type="PANTHER" id="PTHR10050:SF46">
    <property type="entry name" value="PROTEIN O-MANNOSYL-TRANSFERASE 2"/>
    <property type="match status" value="1"/>
</dbReference>
<keyword evidence="8 10" id="KW-0472">Membrane</keyword>
<evidence type="ECO:0000256" key="4">
    <source>
        <dbReference type="ARBA" id="ARBA00022676"/>
    </source>
</evidence>
<dbReference type="RefSeq" id="WP_344622743.1">
    <property type="nucleotide sequence ID" value="NZ_BAAALD010000009.1"/>
</dbReference>
<name>A0ABP4DYG3_9ACTN</name>
<evidence type="ECO:0000313" key="13">
    <source>
        <dbReference type="EMBL" id="GAA1075319.1"/>
    </source>
</evidence>
<comment type="caution">
    <text evidence="13">The sequence shown here is derived from an EMBL/GenBank/DDBJ whole genome shotgun (WGS) entry which is preliminary data.</text>
</comment>
<evidence type="ECO:0000256" key="3">
    <source>
        <dbReference type="ARBA" id="ARBA00007222"/>
    </source>
</evidence>
<dbReference type="InterPro" id="IPR027005">
    <property type="entry name" value="PMT-like"/>
</dbReference>
<proteinExistence type="inferred from homology"/>
<dbReference type="PANTHER" id="PTHR10050">
    <property type="entry name" value="DOLICHYL-PHOSPHATE-MANNOSE--PROTEIN MANNOSYLTRANSFERASE"/>
    <property type="match status" value="1"/>
</dbReference>
<dbReference type="Pfam" id="PF02366">
    <property type="entry name" value="PMT"/>
    <property type="match status" value="1"/>
</dbReference>
<comment type="subcellular location">
    <subcellularLocation>
        <location evidence="10">Cell membrane</location>
    </subcellularLocation>
    <subcellularLocation>
        <location evidence="1">Endomembrane system</location>
        <topology evidence="1">Multi-pass membrane protein</topology>
    </subcellularLocation>
</comment>